<dbReference type="GO" id="GO:0000160">
    <property type="term" value="P:phosphorelay signal transduction system"/>
    <property type="evidence" value="ECO:0007669"/>
    <property type="project" value="InterPro"/>
</dbReference>
<accession>A0A1H9TDR2</accession>
<protein>
    <recommendedName>
        <fullName evidence="3">Hpt domain-containing protein</fullName>
    </recommendedName>
</protein>
<gene>
    <name evidence="1" type="ORF">SAMN04487884_11485</name>
</gene>
<dbReference type="EMBL" id="FOGJ01000014">
    <property type="protein sequence ID" value="SER95104.1"/>
    <property type="molecule type" value="Genomic_DNA"/>
</dbReference>
<dbReference type="eggNOG" id="COG2198">
    <property type="taxonomic scope" value="Bacteria"/>
</dbReference>
<dbReference type="SUPFAM" id="SSF47226">
    <property type="entry name" value="Histidine-containing phosphotransfer domain, HPT domain"/>
    <property type="match status" value="1"/>
</dbReference>
<proteinExistence type="predicted"/>
<dbReference type="Proteomes" id="UP000182584">
    <property type="component" value="Unassembled WGS sequence"/>
</dbReference>
<reference evidence="1 2" key="1">
    <citation type="submission" date="2016-10" db="EMBL/GenBank/DDBJ databases">
        <authorList>
            <person name="de Groot N.N."/>
        </authorList>
    </citation>
    <scope>NUCLEOTIDE SEQUENCE [LARGE SCALE GENOMIC DNA]</scope>
    <source>
        <strain evidence="1 2">AR40</strain>
    </source>
</reference>
<sequence length="122" mass="13605">MDINKIISQIKEIEGTDIETALSYCADDEEIYVETVQDFIEDDRGSAVNEAFIQEDIDSYHINAHALKNLCYTIGLVPLGDKAKELDDAAKAGDFGYIKAHNDELMKAYTDTVSRLTAILNK</sequence>
<evidence type="ECO:0000313" key="1">
    <source>
        <dbReference type="EMBL" id="SER95104.1"/>
    </source>
</evidence>
<evidence type="ECO:0000313" key="2">
    <source>
        <dbReference type="Proteomes" id="UP000182584"/>
    </source>
</evidence>
<dbReference type="AlphaFoldDB" id="A0A1H9TDR2"/>
<dbReference type="InterPro" id="IPR036641">
    <property type="entry name" value="HPT_dom_sf"/>
</dbReference>
<organism evidence="1 2">
    <name type="scientific">Butyrivibrio fibrisolvens</name>
    <dbReference type="NCBI Taxonomy" id="831"/>
    <lineage>
        <taxon>Bacteria</taxon>
        <taxon>Bacillati</taxon>
        <taxon>Bacillota</taxon>
        <taxon>Clostridia</taxon>
        <taxon>Lachnospirales</taxon>
        <taxon>Lachnospiraceae</taxon>
        <taxon>Butyrivibrio</taxon>
    </lineage>
</organism>
<dbReference type="RefSeq" id="WP_027207387.1">
    <property type="nucleotide sequence ID" value="NZ_FOGJ01000014.1"/>
</dbReference>
<dbReference type="OrthoDB" id="1669200at2"/>
<dbReference type="Gene3D" id="1.20.120.160">
    <property type="entry name" value="HPT domain"/>
    <property type="match status" value="1"/>
</dbReference>
<name>A0A1H9TDR2_BUTFI</name>
<evidence type="ECO:0008006" key="3">
    <source>
        <dbReference type="Google" id="ProtNLM"/>
    </source>
</evidence>